<sequence length="191" mass="20896">PHPLLAQVPLTISPFLSLPTATQLPYTYKQLPSTLPASILSSPPTATAADPAQNQTQQQQQQQPAYILSSTGQTATPDAILASCLALQSHLEHLSASARATLQEWEDRRKAADLAEKRRVAPGWLDNEVHLLRPENVSEEAQMAEVEREGRPEALRRTSVGIKGLVERRDGVPDPREGEELDRAFGGLDIK</sequence>
<feature type="non-terminal residue" evidence="2">
    <location>
        <position position="1"/>
    </location>
</feature>
<feature type="compositionally biased region" description="Low complexity" evidence="1">
    <location>
        <begin position="43"/>
        <end position="65"/>
    </location>
</feature>
<dbReference type="EMBL" id="ML987199">
    <property type="protein sequence ID" value="KAF2245837.1"/>
    <property type="molecule type" value="Genomic_DNA"/>
</dbReference>
<dbReference type="Proteomes" id="UP000800094">
    <property type="component" value="Unassembled WGS sequence"/>
</dbReference>
<keyword evidence="3" id="KW-1185">Reference proteome</keyword>
<gene>
    <name evidence="2" type="ORF">BU26DRAFT_432110</name>
</gene>
<feature type="region of interest" description="Disordered" evidence="1">
    <location>
        <begin position="166"/>
        <end position="191"/>
    </location>
</feature>
<evidence type="ECO:0000256" key="1">
    <source>
        <dbReference type="SAM" id="MobiDB-lite"/>
    </source>
</evidence>
<feature type="compositionally biased region" description="Basic and acidic residues" evidence="1">
    <location>
        <begin position="166"/>
        <end position="183"/>
    </location>
</feature>
<dbReference type="GeneID" id="54577286"/>
<dbReference type="OrthoDB" id="5344687at2759"/>
<dbReference type="RefSeq" id="XP_033680841.1">
    <property type="nucleotide sequence ID" value="XM_033823956.1"/>
</dbReference>
<evidence type="ECO:0000313" key="3">
    <source>
        <dbReference type="Proteomes" id="UP000800094"/>
    </source>
</evidence>
<dbReference type="AlphaFoldDB" id="A0A6A6I680"/>
<dbReference type="PANTHER" id="PTHR42089">
    <property type="entry name" value="YALI0F09427P"/>
    <property type="match status" value="1"/>
</dbReference>
<protein>
    <submittedName>
        <fullName evidence="2">Uncharacterized protein</fullName>
    </submittedName>
</protein>
<organism evidence="2 3">
    <name type="scientific">Trematosphaeria pertusa</name>
    <dbReference type="NCBI Taxonomy" id="390896"/>
    <lineage>
        <taxon>Eukaryota</taxon>
        <taxon>Fungi</taxon>
        <taxon>Dikarya</taxon>
        <taxon>Ascomycota</taxon>
        <taxon>Pezizomycotina</taxon>
        <taxon>Dothideomycetes</taxon>
        <taxon>Pleosporomycetidae</taxon>
        <taxon>Pleosporales</taxon>
        <taxon>Massarineae</taxon>
        <taxon>Trematosphaeriaceae</taxon>
        <taxon>Trematosphaeria</taxon>
    </lineage>
</organism>
<dbReference type="PANTHER" id="PTHR42089:SF1">
    <property type="entry name" value="YALI0F09427P"/>
    <property type="match status" value="1"/>
</dbReference>
<proteinExistence type="predicted"/>
<accession>A0A6A6I680</accession>
<reference evidence="2" key="1">
    <citation type="journal article" date="2020" name="Stud. Mycol.">
        <title>101 Dothideomycetes genomes: a test case for predicting lifestyles and emergence of pathogens.</title>
        <authorList>
            <person name="Haridas S."/>
            <person name="Albert R."/>
            <person name="Binder M."/>
            <person name="Bloem J."/>
            <person name="Labutti K."/>
            <person name="Salamov A."/>
            <person name="Andreopoulos B."/>
            <person name="Baker S."/>
            <person name="Barry K."/>
            <person name="Bills G."/>
            <person name="Bluhm B."/>
            <person name="Cannon C."/>
            <person name="Castanera R."/>
            <person name="Culley D."/>
            <person name="Daum C."/>
            <person name="Ezra D."/>
            <person name="Gonzalez J."/>
            <person name="Henrissat B."/>
            <person name="Kuo A."/>
            <person name="Liang C."/>
            <person name="Lipzen A."/>
            <person name="Lutzoni F."/>
            <person name="Magnuson J."/>
            <person name="Mondo S."/>
            <person name="Nolan M."/>
            <person name="Ohm R."/>
            <person name="Pangilinan J."/>
            <person name="Park H.-J."/>
            <person name="Ramirez L."/>
            <person name="Alfaro M."/>
            <person name="Sun H."/>
            <person name="Tritt A."/>
            <person name="Yoshinaga Y."/>
            <person name="Zwiers L.-H."/>
            <person name="Turgeon B."/>
            <person name="Goodwin S."/>
            <person name="Spatafora J."/>
            <person name="Crous P."/>
            <person name="Grigoriev I."/>
        </authorList>
    </citation>
    <scope>NUCLEOTIDE SEQUENCE</scope>
    <source>
        <strain evidence="2">CBS 122368</strain>
    </source>
</reference>
<name>A0A6A6I680_9PLEO</name>
<feature type="region of interest" description="Disordered" evidence="1">
    <location>
        <begin position="37"/>
        <end position="66"/>
    </location>
</feature>
<evidence type="ECO:0000313" key="2">
    <source>
        <dbReference type="EMBL" id="KAF2245837.1"/>
    </source>
</evidence>